<protein>
    <submittedName>
        <fullName evidence="2">Uncharacterized protein</fullName>
    </submittedName>
</protein>
<dbReference type="Proteomes" id="UP001320768">
    <property type="component" value="Unassembled WGS sequence"/>
</dbReference>
<organism evidence="2 3">
    <name type="scientific">Candidatus Synchoanobacter obligatus</name>
    <dbReference type="NCBI Taxonomy" id="2919597"/>
    <lineage>
        <taxon>Bacteria</taxon>
        <taxon>Pseudomonadati</taxon>
        <taxon>Pseudomonadota</taxon>
        <taxon>Gammaproteobacteria</taxon>
        <taxon>Candidatus Comchoanobacterales</taxon>
        <taxon>Candidatus Comchoanobacteraceae</taxon>
        <taxon>Candidatus Synchoanobacter</taxon>
    </lineage>
</organism>
<keyword evidence="3" id="KW-1185">Reference proteome</keyword>
<gene>
    <name evidence="2" type="ORF">MKS91_03730</name>
</gene>
<name>A0ABT1L5M9_9GAMM</name>
<reference evidence="2 3" key="1">
    <citation type="journal article" date="2022" name="Nat. Microbiol.">
        <title>The microbiome of a bacterivorous marine choanoflagellate contains a resource-demanding obligate bacterial associate.</title>
        <authorList>
            <person name="Needham D.M."/>
            <person name="Poirier C."/>
            <person name="Bachy C."/>
            <person name="George E.E."/>
            <person name="Wilken S."/>
            <person name="Yung C.C.M."/>
            <person name="Limardo A.J."/>
            <person name="Morando M."/>
            <person name="Sudek L."/>
            <person name="Malmstrom R.R."/>
            <person name="Keeling P.J."/>
            <person name="Santoro A.E."/>
            <person name="Worden A.Z."/>
        </authorList>
    </citation>
    <scope>NUCLEOTIDE SEQUENCE [LARGE SCALE GENOMIC DNA]</scope>
    <source>
        <strain evidence="2 3">Comchoano-2</strain>
    </source>
</reference>
<evidence type="ECO:0000256" key="1">
    <source>
        <dbReference type="SAM" id="MobiDB-lite"/>
    </source>
</evidence>
<feature type="region of interest" description="Disordered" evidence="1">
    <location>
        <begin position="21"/>
        <end position="57"/>
    </location>
</feature>
<accession>A0ABT1L5M9</accession>
<sequence length="57" mass="6363">MNLIEKIKVLWSGEKDIRIEEPNTTLDARPADDLSSIPTPAEPKDKEADNPDVYLGL</sequence>
<dbReference type="EMBL" id="JAKUDN010000002">
    <property type="protein sequence ID" value="MCP8352399.1"/>
    <property type="molecule type" value="Genomic_DNA"/>
</dbReference>
<dbReference type="RefSeq" id="WP_258569504.1">
    <property type="nucleotide sequence ID" value="NZ_JAKUDN010000002.1"/>
</dbReference>
<proteinExistence type="predicted"/>
<evidence type="ECO:0000313" key="3">
    <source>
        <dbReference type="Proteomes" id="UP001320768"/>
    </source>
</evidence>
<evidence type="ECO:0000313" key="2">
    <source>
        <dbReference type="EMBL" id="MCP8352399.1"/>
    </source>
</evidence>
<comment type="caution">
    <text evidence="2">The sequence shown here is derived from an EMBL/GenBank/DDBJ whole genome shotgun (WGS) entry which is preliminary data.</text>
</comment>